<proteinExistence type="predicted"/>
<dbReference type="Gene3D" id="3.30.420.40">
    <property type="match status" value="2"/>
</dbReference>
<sequence>MTALAIDIGGTKILVALVRDGVVLERRQVATPRDGGGDAWCAAIADAAAGWRGQYSSAGAAVTGGIRDGRWYALNPETLPAPAGFPLEATLSDMLGLPVHCTNDAQAAGWGEYRRGAGQGRDMGFVTISTGIGGGLVLGGKLVSGISGLGGHVGLMPLATVDGSTAIENLCSGRWIAKQAEGRADDARGVFAAAATGADWAREIIDLSMDRAALVLRTLQWLVDPAVIVVGGGIGLVPSYFAGLQQRLASGPHRTELRPALLGGDAGVIGAAELALAHSETENAHE</sequence>
<dbReference type="Proteomes" id="UP000033411">
    <property type="component" value="Unassembled WGS sequence"/>
</dbReference>
<protein>
    <recommendedName>
        <fullName evidence="3">ROK family protein</fullName>
    </recommendedName>
</protein>
<evidence type="ECO:0000313" key="2">
    <source>
        <dbReference type="Proteomes" id="UP000033411"/>
    </source>
</evidence>
<dbReference type="RefSeq" id="WP_046139210.1">
    <property type="nucleotide sequence ID" value="NZ_LANJ01000016.1"/>
</dbReference>
<dbReference type="PATRIC" id="fig|1293439.3.peg.1676"/>
<accession>A0A0F5QAM8</accession>
<gene>
    <name evidence="1" type="ORF">WH87_10440</name>
</gene>
<dbReference type="Pfam" id="PF00480">
    <property type="entry name" value="ROK"/>
    <property type="match status" value="1"/>
</dbReference>
<evidence type="ECO:0000313" key="1">
    <source>
        <dbReference type="EMBL" id="KKC38032.1"/>
    </source>
</evidence>
<dbReference type="SUPFAM" id="SSF53067">
    <property type="entry name" value="Actin-like ATPase domain"/>
    <property type="match status" value="1"/>
</dbReference>
<comment type="caution">
    <text evidence="1">The sequence shown here is derived from an EMBL/GenBank/DDBJ whole genome shotgun (WGS) entry which is preliminary data.</text>
</comment>
<evidence type="ECO:0008006" key="3">
    <source>
        <dbReference type="Google" id="ProtNLM"/>
    </source>
</evidence>
<organism evidence="1 2">
    <name type="scientific">Devosia epidermidihirudinis</name>
    <dbReference type="NCBI Taxonomy" id="1293439"/>
    <lineage>
        <taxon>Bacteria</taxon>
        <taxon>Pseudomonadati</taxon>
        <taxon>Pseudomonadota</taxon>
        <taxon>Alphaproteobacteria</taxon>
        <taxon>Hyphomicrobiales</taxon>
        <taxon>Devosiaceae</taxon>
        <taxon>Devosia</taxon>
    </lineage>
</organism>
<dbReference type="GO" id="GO:0009384">
    <property type="term" value="F:N-acylmannosamine kinase activity"/>
    <property type="evidence" value="ECO:0007669"/>
    <property type="project" value="TreeGrafter"/>
</dbReference>
<dbReference type="PANTHER" id="PTHR18964:SF169">
    <property type="entry name" value="N-ACETYLMANNOSAMINE KINASE"/>
    <property type="match status" value="1"/>
</dbReference>
<dbReference type="InterPro" id="IPR043129">
    <property type="entry name" value="ATPase_NBD"/>
</dbReference>
<dbReference type="AlphaFoldDB" id="A0A0F5QAM8"/>
<dbReference type="EMBL" id="LANJ01000016">
    <property type="protein sequence ID" value="KKC38032.1"/>
    <property type="molecule type" value="Genomic_DNA"/>
</dbReference>
<reference evidence="1 2" key="1">
    <citation type="submission" date="2015-03" db="EMBL/GenBank/DDBJ databases">
        <authorList>
            <person name="Lepp D."/>
            <person name="Hassan Y.I."/>
            <person name="Li X.-Z."/>
            <person name="Zhou T."/>
        </authorList>
    </citation>
    <scope>NUCLEOTIDE SEQUENCE [LARGE SCALE GENOMIC DNA]</scope>
    <source>
        <strain evidence="1 2">E84</strain>
    </source>
</reference>
<keyword evidence="2" id="KW-1185">Reference proteome</keyword>
<dbReference type="GO" id="GO:0019262">
    <property type="term" value="P:N-acetylneuraminate catabolic process"/>
    <property type="evidence" value="ECO:0007669"/>
    <property type="project" value="TreeGrafter"/>
</dbReference>
<dbReference type="STRING" id="1293439.WH87_10440"/>
<dbReference type="InterPro" id="IPR000600">
    <property type="entry name" value="ROK"/>
</dbReference>
<dbReference type="PANTHER" id="PTHR18964">
    <property type="entry name" value="ROK (REPRESSOR, ORF, KINASE) FAMILY"/>
    <property type="match status" value="1"/>
</dbReference>
<dbReference type="OrthoDB" id="9810372at2"/>
<name>A0A0F5QAM8_9HYPH</name>